<evidence type="ECO:0000256" key="1">
    <source>
        <dbReference type="ARBA" id="ARBA00000915"/>
    </source>
</evidence>
<keyword evidence="8 18" id="KW-0808">Transferase</keyword>
<dbReference type="Pfam" id="PF01634">
    <property type="entry name" value="HisG"/>
    <property type="match status" value="1"/>
</dbReference>
<dbReference type="GO" id="GO:0003879">
    <property type="term" value="F:ATP phosphoribosyltransferase activity"/>
    <property type="evidence" value="ECO:0007669"/>
    <property type="project" value="UniProtKB-UniRule"/>
</dbReference>
<dbReference type="NCBIfam" id="TIGR03455">
    <property type="entry name" value="HisG_C-term"/>
    <property type="match status" value="1"/>
</dbReference>
<evidence type="ECO:0000256" key="11">
    <source>
        <dbReference type="ARBA" id="ARBA00022840"/>
    </source>
</evidence>
<keyword evidence="7 18" id="KW-0328">Glycosyltransferase</keyword>
<comment type="pathway">
    <text evidence="3">Amino-acid biosynthesis; L-histidine biosynthesis; L-histidine from 5-phospho-alpha-D-ribose 1-diphosphate: step 1/9.</text>
</comment>
<feature type="domain" description="Histidine biosynthesis HisG C-terminal" evidence="17">
    <location>
        <begin position="218"/>
        <end position="289"/>
    </location>
</feature>
<proteinExistence type="predicted"/>
<feature type="domain" description="ATP phosphoribosyltransferase catalytic" evidence="16">
    <location>
        <begin position="55"/>
        <end position="199"/>
    </location>
</feature>
<evidence type="ECO:0000256" key="5">
    <source>
        <dbReference type="ARBA" id="ARBA00022490"/>
    </source>
</evidence>
<evidence type="ECO:0000256" key="12">
    <source>
        <dbReference type="ARBA" id="ARBA00022842"/>
    </source>
</evidence>
<dbReference type="PANTHER" id="PTHR21403:SF10">
    <property type="entry name" value="ATP PHOSPHORIBOSYLTRANSFERASE"/>
    <property type="match status" value="1"/>
</dbReference>
<dbReference type="SUPFAM" id="SSF54913">
    <property type="entry name" value="GlnB-like"/>
    <property type="match status" value="1"/>
</dbReference>
<dbReference type="PANTHER" id="PTHR21403">
    <property type="entry name" value="ATP PHOSPHORIBOSYLTRANSFERASE ATP-PRTASE"/>
    <property type="match status" value="1"/>
</dbReference>
<evidence type="ECO:0000313" key="19">
    <source>
        <dbReference type="Proteomes" id="UP000177372"/>
    </source>
</evidence>
<accession>A0A1F6F3Z6</accession>
<dbReference type="GO" id="GO:0005737">
    <property type="term" value="C:cytoplasm"/>
    <property type="evidence" value="ECO:0007669"/>
    <property type="project" value="UniProtKB-SubCell"/>
</dbReference>
<dbReference type="EC" id="2.4.2.17" evidence="4 15"/>
<evidence type="ECO:0000256" key="13">
    <source>
        <dbReference type="ARBA" id="ARBA00023102"/>
    </source>
</evidence>
<keyword evidence="6" id="KW-0028">Amino-acid biosynthesis</keyword>
<dbReference type="GO" id="GO:0005524">
    <property type="term" value="F:ATP binding"/>
    <property type="evidence" value="ECO:0007669"/>
    <property type="project" value="UniProtKB-KW"/>
</dbReference>
<dbReference type="Proteomes" id="UP000177372">
    <property type="component" value="Unassembled WGS sequence"/>
</dbReference>
<evidence type="ECO:0000256" key="3">
    <source>
        <dbReference type="ARBA" id="ARBA00004667"/>
    </source>
</evidence>
<dbReference type="InterPro" id="IPR013820">
    <property type="entry name" value="ATP_PRibTrfase_cat"/>
</dbReference>
<dbReference type="InterPro" id="IPR011322">
    <property type="entry name" value="N-reg_PII-like_a/b"/>
</dbReference>
<keyword evidence="5" id="KW-0963">Cytoplasm</keyword>
<sequence length="297" mass="32273">MSSLLLPSTKSVQQRALDLLALAGIRLDREDSKGDRNVSLKGIRWPSTAAFAHQSRIPGLVASGQYTLGLVGLDSVRESGADVKICADLLFNRSTWEKARVVLVTGEDGLTDASSVPNGAEVLTEYPFLTRSFFRKLGRKVRVISSRGSIESEVPLPYPFGVCLTETGEGLRANRLRVIGTLMETSTVLIANRQECEYAQFQKDVLMFKTILLGVIAAREKVMLVANVPQDNLSAVLAVLPALTSPTVAPLANERYVSVSAVVPRSQLNDLQEQLLDCRAEGLIVTPLTSLIQSFCD</sequence>
<reference evidence="18 19" key="1">
    <citation type="journal article" date="2016" name="Nat. Commun.">
        <title>Thousands of microbial genomes shed light on interconnected biogeochemical processes in an aquifer system.</title>
        <authorList>
            <person name="Anantharaman K."/>
            <person name="Brown C.T."/>
            <person name="Hug L.A."/>
            <person name="Sharon I."/>
            <person name="Castelle C.J."/>
            <person name="Probst A.J."/>
            <person name="Thomas B.C."/>
            <person name="Singh A."/>
            <person name="Wilkins M.J."/>
            <person name="Karaoz U."/>
            <person name="Brodie E.L."/>
            <person name="Williams K.H."/>
            <person name="Hubbard S.S."/>
            <person name="Banfield J.F."/>
        </authorList>
    </citation>
    <scope>NUCLEOTIDE SEQUENCE [LARGE SCALE GENOMIC DNA]</scope>
</reference>
<dbReference type="UniPathway" id="UPA00031">
    <property type="reaction ID" value="UER00006"/>
</dbReference>
<evidence type="ECO:0000256" key="10">
    <source>
        <dbReference type="ARBA" id="ARBA00022741"/>
    </source>
</evidence>
<evidence type="ECO:0000259" key="17">
    <source>
        <dbReference type="Pfam" id="PF08029"/>
    </source>
</evidence>
<dbReference type="EMBL" id="MFLZ01000004">
    <property type="protein sequence ID" value="OGG80587.1"/>
    <property type="molecule type" value="Genomic_DNA"/>
</dbReference>
<dbReference type="InterPro" id="IPR015867">
    <property type="entry name" value="N-reg_PII/ATP_PRibTrfase_C"/>
</dbReference>
<evidence type="ECO:0000256" key="7">
    <source>
        <dbReference type="ARBA" id="ARBA00022676"/>
    </source>
</evidence>
<evidence type="ECO:0000259" key="16">
    <source>
        <dbReference type="Pfam" id="PF01634"/>
    </source>
</evidence>
<keyword evidence="11" id="KW-0067">ATP-binding</keyword>
<comment type="caution">
    <text evidence="18">The sequence shown here is derived from an EMBL/GenBank/DDBJ whole genome shotgun (WGS) entry which is preliminary data.</text>
</comment>
<dbReference type="SUPFAM" id="SSF53850">
    <property type="entry name" value="Periplasmic binding protein-like II"/>
    <property type="match status" value="1"/>
</dbReference>
<dbReference type="InterPro" id="IPR001348">
    <property type="entry name" value="ATP_PRibTrfase_HisG"/>
</dbReference>
<comment type="subcellular location">
    <subcellularLocation>
        <location evidence="2">Cytoplasm</location>
    </subcellularLocation>
</comment>
<dbReference type="Pfam" id="PF08029">
    <property type="entry name" value="HisG_C"/>
    <property type="match status" value="1"/>
</dbReference>
<evidence type="ECO:0000256" key="8">
    <source>
        <dbReference type="ARBA" id="ARBA00022679"/>
    </source>
</evidence>
<dbReference type="GO" id="GO:0000287">
    <property type="term" value="F:magnesium ion binding"/>
    <property type="evidence" value="ECO:0007669"/>
    <property type="project" value="InterPro"/>
</dbReference>
<gene>
    <name evidence="18" type="ORF">A3A39_01395</name>
</gene>
<evidence type="ECO:0000256" key="9">
    <source>
        <dbReference type="ARBA" id="ARBA00022723"/>
    </source>
</evidence>
<comment type="catalytic activity">
    <reaction evidence="1">
        <text>1-(5-phospho-beta-D-ribosyl)-ATP + diphosphate = 5-phospho-alpha-D-ribose 1-diphosphate + ATP</text>
        <dbReference type="Rhea" id="RHEA:18473"/>
        <dbReference type="ChEBI" id="CHEBI:30616"/>
        <dbReference type="ChEBI" id="CHEBI:33019"/>
        <dbReference type="ChEBI" id="CHEBI:58017"/>
        <dbReference type="ChEBI" id="CHEBI:73183"/>
        <dbReference type="EC" id="2.4.2.17"/>
    </reaction>
</comment>
<dbReference type="Gene3D" id="3.40.190.10">
    <property type="entry name" value="Periplasmic binding protein-like II"/>
    <property type="match status" value="2"/>
</dbReference>
<name>A0A1F6F3Z6_9BACT</name>
<evidence type="ECO:0000256" key="2">
    <source>
        <dbReference type="ARBA" id="ARBA00004496"/>
    </source>
</evidence>
<dbReference type="GO" id="GO:0000105">
    <property type="term" value="P:L-histidine biosynthetic process"/>
    <property type="evidence" value="ECO:0007669"/>
    <property type="project" value="UniProtKB-UniRule"/>
</dbReference>
<dbReference type="NCBIfam" id="TIGR00070">
    <property type="entry name" value="hisG"/>
    <property type="match status" value="1"/>
</dbReference>
<dbReference type="AlphaFoldDB" id="A0A1F6F3Z6"/>
<keyword evidence="12" id="KW-0460">Magnesium</keyword>
<evidence type="ECO:0000256" key="6">
    <source>
        <dbReference type="ARBA" id="ARBA00022605"/>
    </source>
</evidence>
<evidence type="ECO:0000256" key="14">
    <source>
        <dbReference type="ARBA" id="ARBA00024861"/>
    </source>
</evidence>
<evidence type="ECO:0000313" key="18">
    <source>
        <dbReference type="EMBL" id="OGG80587.1"/>
    </source>
</evidence>
<keyword evidence="13" id="KW-0368">Histidine biosynthesis</keyword>
<evidence type="ECO:0000256" key="15">
    <source>
        <dbReference type="NCBIfam" id="TIGR00070"/>
    </source>
</evidence>
<dbReference type="Gene3D" id="3.30.70.120">
    <property type="match status" value="1"/>
</dbReference>
<protein>
    <recommendedName>
        <fullName evidence="4 15">ATP phosphoribosyltransferase</fullName>
        <ecNumber evidence="4 15">2.4.2.17</ecNumber>
    </recommendedName>
</protein>
<keyword evidence="10" id="KW-0547">Nucleotide-binding</keyword>
<evidence type="ECO:0000256" key="4">
    <source>
        <dbReference type="ARBA" id="ARBA00011946"/>
    </source>
</evidence>
<keyword evidence="9" id="KW-0479">Metal-binding</keyword>
<comment type="function">
    <text evidence="14">Catalyzes the condensation of ATP and 5-phosphoribose 1-diphosphate to form N'-(5'-phosphoribosyl)-ATP (PR-ATP). Has a crucial role in the pathway because the rate of histidine biosynthesis seems to be controlled primarily by regulation of HisG enzymatic activity.</text>
</comment>
<dbReference type="STRING" id="1798512.A3A39_01395"/>
<dbReference type="InterPro" id="IPR013115">
    <property type="entry name" value="HisG_C"/>
</dbReference>
<organism evidence="18 19">
    <name type="scientific">Candidatus Kaiserbacteria bacterium RIFCSPLOWO2_01_FULL_54_13</name>
    <dbReference type="NCBI Taxonomy" id="1798512"/>
    <lineage>
        <taxon>Bacteria</taxon>
        <taxon>Candidatus Kaiseribacteriota</taxon>
    </lineage>
</organism>